<dbReference type="SUPFAM" id="SSF54909">
    <property type="entry name" value="Dimeric alpha+beta barrel"/>
    <property type="match status" value="1"/>
</dbReference>
<dbReference type="Gene3D" id="3.30.70.1060">
    <property type="entry name" value="Dimeric alpha+beta barrel"/>
    <property type="match status" value="1"/>
</dbReference>
<dbReference type="AlphaFoldDB" id="A0A263D4D1"/>
<dbReference type="PANTHER" id="PTHR35174">
    <property type="entry name" value="BLL7171 PROTEIN-RELATED"/>
    <property type="match status" value="1"/>
</dbReference>
<comment type="caution">
    <text evidence="3">The sequence shown here is derived from an EMBL/GenBank/DDBJ whole genome shotgun (WGS) entry which is preliminary data.</text>
</comment>
<evidence type="ECO:0000313" key="4">
    <source>
        <dbReference type="Proteomes" id="UP000242444"/>
    </source>
</evidence>
<dbReference type="Pfam" id="PF03795">
    <property type="entry name" value="YCII"/>
    <property type="match status" value="1"/>
</dbReference>
<gene>
    <name evidence="3" type="ORF">CFN78_10675</name>
</gene>
<comment type="similarity">
    <text evidence="1">Belongs to the YciI family.</text>
</comment>
<dbReference type="InterPro" id="IPR011008">
    <property type="entry name" value="Dimeric_a/b-barrel"/>
</dbReference>
<dbReference type="EMBL" id="NKYE01000005">
    <property type="protein sequence ID" value="OZM73310.1"/>
    <property type="molecule type" value="Genomic_DNA"/>
</dbReference>
<dbReference type="PANTHER" id="PTHR35174:SF4">
    <property type="entry name" value="BLL7163 PROTEIN"/>
    <property type="match status" value="1"/>
</dbReference>
<protein>
    <submittedName>
        <fullName evidence="3">Dehydrogenase</fullName>
    </submittedName>
</protein>
<evidence type="ECO:0000313" key="3">
    <source>
        <dbReference type="EMBL" id="OZM73310.1"/>
    </source>
</evidence>
<dbReference type="RefSeq" id="WP_094862565.1">
    <property type="nucleotide sequence ID" value="NZ_NKYE01000005.1"/>
</dbReference>
<dbReference type="OrthoDB" id="668782at2"/>
<proteinExistence type="inferred from homology"/>
<sequence length="117" mass="12563">MRFMMIVKADAESEAGAPPAPDALADMAAYNEDLVRAGVLLAADGLRPSRRGARVSTRDGRRTVTEGPFPEPETLVAGYWVIQAAAKDEAVAWALRCPAPEVEIRQVFEAAELHATS</sequence>
<feature type="domain" description="YCII-related" evidence="2">
    <location>
        <begin position="1"/>
        <end position="109"/>
    </location>
</feature>
<dbReference type="InParanoid" id="A0A263D4D1"/>
<dbReference type="InterPro" id="IPR005545">
    <property type="entry name" value="YCII"/>
</dbReference>
<dbReference type="Proteomes" id="UP000242444">
    <property type="component" value="Unassembled WGS sequence"/>
</dbReference>
<reference evidence="3 4" key="1">
    <citation type="submission" date="2017-07" db="EMBL/GenBank/DDBJ databases">
        <title>Amycolatopsis antarcticus sp. nov., isolated from the surface of an Antarcticus brown macroalga.</title>
        <authorList>
            <person name="Wang J."/>
            <person name="Leiva S."/>
            <person name="Huang J."/>
            <person name="Huang Y."/>
        </authorList>
    </citation>
    <scope>NUCLEOTIDE SEQUENCE [LARGE SCALE GENOMIC DNA]</scope>
    <source>
        <strain evidence="3 4">AU-G6</strain>
    </source>
</reference>
<evidence type="ECO:0000256" key="1">
    <source>
        <dbReference type="ARBA" id="ARBA00007689"/>
    </source>
</evidence>
<organism evidence="3 4">
    <name type="scientific">Amycolatopsis antarctica</name>
    <dbReference type="NCBI Taxonomy" id="1854586"/>
    <lineage>
        <taxon>Bacteria</taxon>
        <taxon>Bacillati</taxon>
        <taxon>Actinomycetota</taxon>
        <taxon>Actinomycetes</taxon>
        <taxon>Pseudonocardiales</taxon>
        <taxon>Pseudonocardiaceae</taxon>
        <taxon>Amycolatopsis</taxon>
    </lineage>
</organism>
<evidence type="ECO:0000259" key="2">
    <source>
        <dbReference type="Pfam" id="PF03795"/>
    </source>
</evidence>
<keyword evidence="4" id="KW-1185">Reference proteome</keyword>
<accession>A0A263D4D1</accession>
<name>A0A263D4D1_9PSEU</name>